<dbReference type="AlphaFoldDB" id="A0AAV1HWU6"/>
<proteinExistence type="predicted"/>
<evidence type="ECO:0000313" key="3">
    <source>
        <dbReference type="Proteomes" id="UP001314263"/>
    </source>
</evidence>
<feature type="region of interest" description="Disordered" evidence="1">
    <location>
        <begin position="54"/>
        <end position="102"/>
    </location>
</feature>
<gene>
    <name evidence="2" type="ORF">CVIRNUC_002278</name>
</gene>
<comment type="caution">
    <text evidence="2">The sequence shown here is derived from an EMBL/GenBank/DDBJ whole genome shotgun (WGS) entry which is preliminary data.</text>
</comment>
<evidence type="ECO:0000256" key="1">
    <source>
        <dbReference type="SAM" id="MobiDB-lite"/>
    </source>
</evidence>
<dbReference type="EMBL" id="CAUYUE010000003">
    <property type="protein sequence ID" value="CAK0754187.1"/>
    <property type="molecule type" value="Genomic_DNA"/>
</dbReference>
<dbReference type="Proteomes" id="UP001314263">
    <property type="component" value="Unassembled WGS sequence"/>
</dbReference>
<feature type="compositionally biased region" description="Basic and acidic residues" evidence="1">
    <location>
        <begin position="54"/>
        <end position="82"/>
    </location>
</feature>
<evidence type="ECO:0000313" key="2">
    <source>
        <dbReference type="EMBL" id="CAK0754187.1"/>
    </source>
</evidence>
<sequence>MVGPSEETMRQAKSTASTWYQPKRVPLYAVVGLTLASAATYLLYNRAGHPHVEASKGLRKDSLAEERDSMEAEGHAIKESSGRKLSRNMGLHDGMNSDGIMPNTKIAKAMGDVMGTSKKSDK</sequence>
<name>A0AAV1HWU6_9CHLO</name>
<organism evidence="2 3">
    <name type="scientific">Coccomyxa viridis</name>
    <dbReference type="NCBI Taxonomy" id="1274662"/>
    <lineage>
        <taxon>Eukaryota</taxon>
        <taxon>Viridiplantae</taxon>
        <taxon>Chlorophyta</taxon>
        <taxon>core chlorophytes</taxon>
        <taxon>Trebouxiophyceae</taxon>
        <taxon>Trebouxiophyceae incertae sedis</taxon>
        <taxon>Coccomyxaceae</taxon>
        <taxon>Coccomyxa</taxon>
    </lineage>
</organism>
<reference evidence="2 3" key="1">
    <citation type="submission" date="2023-10" db="EMBL/GenBank/DDBJ databases">
        <authorList>
            <person name="Maclean D."/>
            <person name="Macfadyen A."/>
        </authorList>
    </citation>
    <scope>NUCLEOTIDE SEQUENCE [LARGE SCALE GENOMIC DNA]</scope>
</reference>
<accession>A0AAV1HWU6</accession>
<keyword evidence="3" id="KW-1185">Reference proteome</keyword>
<protein>
    <submittedName>
        <fullName evidence="2">Uncharacterized protein</fullName>
    </submittedName>
</protein>